<dbReference type="RefSeq" id="XP_022401548.1">
    <property type="nucleotide sequence ID" value="XM_022542287.1"/>
</dbReference>
<feature type="region of interest" description="Disordered" evidence="1">
    <location>
        <begin position="10"/>
        <end position="35"/>
    </location>
</feature>
<feature type="compositionally biased region" description="Polar residues" evidence="1">
    <location>
        <begin position="114"/>
        <end position="125"/>
    </location>
</feature>
<protein>
    <submittedName>
        <fullName evidence="2">Uncharacterized protein</fullName>
    </submittedName>
</protein>
<dbReference type="Proteomes" id="UP000184300">
    <property type="component" value="Unassembled WGS sequence"/>
</dbReference>
<dbReference type="VEuPathDB" id="FungiDB:ASPGLDRAFT_1517131"/>
<dbReference type="AlphaFoldDB" id="A0A1L9VLU8"/>
<dbReference type="GeneID" id="34458548"/>
<feature type="compositionally biased region" description="Basic and acidic residues" evidence="1">
    <location>
        <begin position="422"/>
        <end position="434"/>
    </location>
</feature>
<name>A0A1L9VLU8_ASPGL</name>
<gene>
    <name evidence="2" type="ORF">ASPGLDRAFT_1517131</name>
</gene>
<dbReference type="OrthoDB" id="3557758at2759"/>
<feature type="region of interest" description="Disordered" evidence="1">
    <location>
        <begin position="385"/>
        <end position="465"/>
    </location>
</feature>
<sequence>MPNPLQILRKKSTGSHHEDNCPQHTAHNNHPNTYAINFTTTTTTSISKSNSLSSILSLKSSSNRKHRHSSLPLPIKRPGLNHNGSSPSERQPLKETNKSRLQRLKLRAPRLSAPASSKSVETTTIAKLRIDSNQEDTTTTTKARVKSRPPTPLDLPDEDLCSQKAYQREGRKSVLSSLGRRAMGKEKDKMENNNTGTRRWSFSYQYSSNNKQSGYHDTASGTDNSSYVPPQAYVHEDEPLSNPDCVESVARTTKSRTMIPIPTSASTPSFTKIEEGRKRHSLSSLVSPNGRLSSRVLSSRFPRKEATIEEGQADDIQQIPMARKVQFKAHATSNPRPLPQLPKEKGSRLSGTFASLDEMTNKMPEPMDNVEPRRFYWTRRSSETLKKPSYDTNPTMPPIYAHLDEPSYRRTNRTHTLTSTRTQERSGHSTRADRMAQPQAPPLGESQPHEEDDEPTHPLHQASQAQPTQYWLGRFVTLTNAFHYEDSFNQPDTTTGFGMLSSYSRPDGSAERNLANYRVKRAFMVLENACLTEEASRSLRAFQSEYIGVKGDRWMA</sequence>
<feature type="region of interest" description="Disordered" evidence="1">
    <location>
        <begin position="328"/>
        <end position="348"/>
    </location>
</feature>
<evidence type="ECO:0000313" key="2">
    <source>
        <dbReference type="EMBL" id="OJJ84850.1"/>
    </source>
</evidence>
<proteinExistence type="predicted"/>
<accession>A0A1L9VLU8</accession>
<organism evidence="2 3">
    <name type="scientific">Aspergillus glaucus CBS 516.65</name>
    <dbReference type="NCBI Taxonomy" id="1160497"/>
    <lineage>
        <taxon>Eukaryota</taxon>
        <taxon>Fungi</taxon>
        <taxon>Dikarya</taxon>
        <taxon>Ascomycota</taxon>
        <taxon>Pezizomycotina</taxon>
        <taxon>Eurotiomycetes</taxon>
        <taxon>Eurotiomycetidae</taxon>
        <taxon>Eurotiales</taxon>
        <taxon>Aspergillaceae</taxon>
        <taxon>Aspergillus</taxon>
        <taxon>Aspergillus subgen. Aspergillus</taxon>
    </lineage>
</organism>
<feature type="region of interest" description="Disordered" evidence="1">
    <location>
        <begin position="57"/>
        <end position="197"/>
    </location>
</feature>
<evidence type="ECO:0000313" key="3">
    <source>
        <dbReference type="Proteomes" id="UP000184300"/>
    </source>
</evidence>
<evidence type="ECO:0000256" key="1">
    <source>
        <dbReference type="SAM" id="MobiDB-lite"/>
    </source>
</evidence>
<feature type="compositionally biased region" description="Polar residues" evidence="1">
    <location>
        <begin position="22"/>
        <end position="35"/>
    </location>
</feature>
<reference evidence="3" key="1">
    <citation type="journal article" date="2017" name="Genome Biol.">
        <title>Comparative genomics reveals high biological diversity and specific adaptations in the industrially and medically important fungal genus Aspergillus.</title>
        <authorList>
            <person name="de Vries R.P."/>
            <person name="Riley R."/>
            <person name="Wiebenga A."/>
            <person name="Aguilar-Osorio G."/>
            <person name="Amillis S."/>
            <person name="Uchima C.A."/>
            <person name="Anderluh G."/>
            <person name="Asadollahi M."/>
            <person name="Askin M."/>
            <person name="Barry K."/>
            <person name="Battaglia E."/>
            <person name="Bayram O."/>
            <person name="Benocci T."/>
            <person name="Braus-Stromeyer S.A."/>
            <person name="Caldana C."/>
            <person name="Canovas D."/>
            <person name="Cerqueira G.C."/>
            <person name="Chen F."/>
            <person name="Chen W."/>
            <person name="Choi C."/>
            <person name="Clum A."/>
            <person name="Dos Santos R.A."/>
            <person name="Damasio A.R."/>
            <person name="Diallinas G."/>
            <person name="Emri T."/>
            <person name="Fekete E."/>
            <person name="Flipphi M."/>
            <person name="Freyberg S."/>
            <person name="Gallo A."/>
            <person name="Gournas C."/>
            <person name="Habgood R."/>
            <person name="Hainaut M."/>
            <person name="Harispe M.L."/>
            <person name="Henrissat B."/>
            <person name="Hilden K.S."/>
            <person name="Hope R."/>
            <person name="Hossain A."/>
            <person name="Karabika E."/>
            <person name="Karaffa L."/>
            <person name="Karanyi Z."/>
            <person name="Krasevec N."/>
            <person name="Kuo A."/>
            <person name="Kusch H."/>
            <person name="LaButti K."/>
            <person name="Lagendijk E.L."/>
            <person name="Lapidus A."/>
            <person name="Levasseur A."/>
            <person name="Lindquist E."/>
            <person name="Lipzen A."/>
            <person name="Logrieco A.F."/>
            <person name="MacCabe A."/>
            <person name="Maekelae M.R."/>
            <person name="Malavazi I."/>
            <person name="Melin P."/>
            <person name="Meyer V."/>
            <person name="Mielnichuk N."/>
            <person name="Miskei M."/>
            <person name="Molnar A.P."/>
            <person name="Mule G."/>
            <person name="Ngan C.Y."/>
            <person name="Orejas M."/>
            <person name="Orosz E."/>
            <person name="Ouedraogo J.P."/>
            <person name="Overkamp K.M."/>
            <person name="Park H.-S."/>
            <person name="Perrone G."/>
            <person name="Piumi F."/>
            <person name="Punt P.J."/>
            <person name="Ram A.F."/>
            <person name="Ramon A."/>
            <person name="Rauscher S."/>
            <person name="Record E."/>
            <person name="Riano-Pachon D.M."/>
            <person name="Robert V."/>
            <person name="Roehrig J."/>
            <person name="Ruller R."/>
            <person name="Salamov A."/>
            <person name="Salih N.S."/>
            <person name="Samson R.A."/>
            <person name="Sandor E."/>
            <person name="Sanguinetti M."/>
            <person name="Schuetze T."/>
            <person name="Sepcic K."/>
            <person name="Shelest E."/>
            <person name="Sherlock G."/>
            <person name="Sophianopoulou V."/>
            <person name="Squina F.M."/>
            <person name="Sun H."/>
            <person name="Susca A."/>
            <person name="Todd R.B."/>
            <person name="Tsang A."/>
            <person name="Unkles S.E."/>
            <person name="van de Wiele N."/>
            <person name="van Rossen-Uffink D."/>
            <person name="Oliveira J.V."/>
            <person name="Vesth T.C."/>
            <person name="Visser J."/>
            <person name="Yu J.-H."/>
            <person name="Zhou M."/>
            <person name="Andersen M.R."/>
            <person name="Archer D.B."/>
            <person name="Baker S.E."/>
            <person name="Benoit I."/>
            <person name="Brakhage A.A."/>
            <person name="Braus G.H."/>
            <person name="Fischer R."/>
            <person name="Frisvad J.C."/>
            <person name="Goldman G.H."/>
            <person name="Houbraken J."/>
            <person name="Oakley B."/>
            <person name="Pocsi I."/>
            <person name="Scazzocchio C."/>
            <person name="Seiboth B."/>
            <person name="vanKuyk P.A."/>
            <person name="Wortman J."/>
            <person name="Dyer P.S."/>
            <person name="Grigoriev I.V."/>
        </authorList>
    </citation>
    <scope>NUCLEOTIDE SEQUENCE [LARGE SCALE GENOMIC DNA]</scope>
    <source>
        <strain evidence="3">CBS 516.65</strain>
    </source>
</reference>
<dbReference type="EMBL" id="KV878896">
    <property type="protein sequence ID" value="OJJ84850.1"/>
    <property type="molecule type" value="Genomic_DNA"/>
</dbReference>
<keyword evidence="3" id="KW-1185">Reference proteome</keyword>